<dbReference type="KEGG" id="vg:40085608"/>
<proteinExistence type="predicted"/>
<dbReference type="Proteomes" id="UP000225148">
    <property type="component" value="Segment"/>
</dbReference>
<sequence length="113" mass="12813">MFLHKHEELNMKSILRLNQTELTVENVTPISEEFATKATALILKNPELYDVVMVPQEVFGKEDQTDSIVNGILHGNIEGEFPVSVQFFHKGSSEETSFVSLFLELPAFIGFRK</sequence>
<dbReference type="RefSeq" id="YP_009609524.1">
    <property type="nucleotide sequence ID" value="NC_041996.1"/>
</dbReference>
<protein>
    <submittedName>
        <fullName evidence="1">Uncharacterized protein</fullName>
    </submittedName>
</protein>
<dbReference type="OrthoDB" id="17323at10239"/>
<accession>A0A1Z1LXU6</accession>
<dbReference type="Pfam" id="PF17602">
    <property type="entry name" value="DUF5498"/>
    <property type="match status" value="1"/>
</dbReference>
<organism evidence="1 2">
    <name type="scientific">Serratia phage CHI14</name>
    <dbReference type="NCBI Taxonomy" id="2006941"/>
    <lineage>
        <taxon>Viruses</taxon>
        <taxon>Duplodnaviria</taxon>
        <taxon>Heunggongvirae</taxon>
        <taxon>Uroviricota</taxon>
        <taxon>Caudoviricetes</taxon>
        <taxon>Pantevenvirales</taxon>
        <taxon>Straboviridae</taxon>
        <taxon>Tevenvirinae</taxon>
        <taxon>Winklervirus</taxon>
        <taxon>Winklervirus chi14</taxon>
    </lineage>
</organism>
<reference evidence="1 2" key="1">
    <citation type="submission" date="2017-04" db="EMBL/GenBank/DDBJ databases">
        <title>Environmental T4-family bacteriophages evolve to escape abortive infection via multiple routes in a bacterial host employing altruistic suicide through Type III toxin-antitoxin systems.</title>
        <authorList>
            <person name="Chen B."/>
            <person name="Salmond G.P.C."/>
            <person name="Akusobi C."/>
            <person name="Fang X."/>
        </authorList>
    </citation>
    <scope>NUCLEOTIDE SEQUENCE [LARGE SCALE GENOMIC DNA]</scope>
</reference>
<dbReference type="InterPro" id="IPR035134">
    <property type="entry name" value="DUF5498"/>
</dbReference>
<evidence type="ECO:0000313" key="1">
    <source>
        <dbReference type="EMBL" id="ARW57622.1"/>
    </source>
</evidence>
<dbReference type="EMBL" id="MF036690">
    <property type="protein sequence ID" value="ARW57622.1"/>
    <property type="molecule type" value="Genomic_DNA"/>
</dbReference>
<evidence type="ECO:0000313" key="2">
    <source>
        <dbReference type="Proteomes" id="UP000225148"/>
    </source>
</evidence>
<keyword evidence="2" id="KW-1185">Reference proteome</keyword>
<name>A0A1Z1LXU6_9CAUD</name>
<dbReference type="GeneID" id="40085608"/>